<dbReference type="SUPFAM" id="SSF117074">
    <property type="entry name" value="Hypothetical protein PA1324"/>
    <property type="match status" value="1"/>
</dbReference>
<keyword evidence="3" id="KW-0732">Signal</keyword>
<reference evidence="5 6" key="1">
    <citation type="journal article" date="2015" name="Int. J. Syst. Evol. Microbiol.">
        <title>Methanoculleus sediminis sp. nov., a methanogen from sediments near a submarine mud volcano.</title>
        <authorList>
            <person name="Chen S.C."/>
            <person name="Chen M.F."/>
            <person name="Lai M.C."/>
            <person name="Weng C.Y."/>
            <person name="Wu S.Y."/>
            <person name="Lin S."/>
            <person name="Yang T.F."/>
            <person name="Chen P.C."/>
        </authorList>
    </citation>
    <scope>NUCLEOTIDE SEQUENCE [LARGE SCALE GENOMIC DNA]</scope>
    <source>
        <strain evidence="5 6">S3Fa</strain>
    </source>
</reference>
<comment type="subcellular location">
    <subcellularLocation>
        <location evidence="1">Secreted</location>
    </subcellularLocation>
</comment>
<dbReference type="AlphaFoldDB" id="A0A0H1R215"/>
<organism evidence="5 6">
    <name type="scientific">Methanoculleus sediminis</name>
    <dbReference type="NCBI Taxonomy" id="1550566"/>
    <lineage>
        <taxon>Archaea</taxon>
        <taxon>Methanobacteriati</taxon>
        <taxon>Methanobacteriota</taxon>
        <taxon>Stenosarchaea group</taxon>
        <taxon>Methanomicrobia</taxon>
        <taxon>Methanomicrobiales</taxon>
        <taxon>Methanomicrobiaceae</taxon>
        <taxon>Methanoculleus</taxon>
    </lineage>
</organism>
<evidence type="ECO:0000313" key="6">
    <source>
        <dbReference type="Proteomes" id="UP000035301"/>
    </source>
</evidence>
<dbReference type="Gene3D" id="2.60.40.10">
    <property type="entry name" value="Immunoglobulins"/>
    <property type="match status" value="1"/>
</dbReference>
<keyword evidence="6" id="KW-1185">Reference proteome</keyword>
<evidence type="ECO:0000256" key="1">
    <source>
        <dbReference type="ARBA" id="ARBA00004613"/>
    </source>
</evidence>
<dbReference type="RefSeq" id="WP_048183534.1">
    <property type="nucleotide sequence ID" value="NZ_JXOJ01000002.1"/>
</dbReference>
<dbReference type="EMBL" id="JXOJ01000002">
    <property type="protein sequence ID" value="KLK88831.1"/>
    <property type="molecule type" value="Genomic_DNA"/>
</dbReference>
<dbReference type="STRING" id="1550566.SZ63_03725"/>
<evidence type="ECO:0000313" key="5">
    <source>
        <dbReference type="EMBL" id="KLK88831.1"/>
    </source>
</evidence>
<feature type="domain" description="SD-repeat containing protein B" evidence="4">
    <location>
        <begin position="37"/>
        <end position="144"/>
    </location>
</feature>
<accession>A0A0H1R215</accession>
<proteinExistence type="predicted"/>
<keyword evidence="2" id="KW-0964">Secreted</keyword>
<evidence type="ECO:0000256" key="2">
    <source>
        <dbReference type="ARBA" id="ARBA00022525"/>
    </source>
</evidence>
<protein>
    <submittedName>
        <fullName evidence="5">Collagen-binding protein</fullName>
    </submittedName>
</protein>
<dbReference type="GO" id="GO:0005576">
    <property type="term" value="C:extracellular region"/>
    <property type="evidence" value="ECO:0007669"/>
    <property type="project" value="UniProtKB-SubCell"/>
</dbReference>
<sequence length="159" mass="16025">MKFISVLAAVIVSAFVFGSIASAAAPAGPEYEKTVGTIGGTIFLDADANGVQGPGEWGMSGVAVHLLDAAGERVATAETFAHACEGLYIFSGVLPGNYTVEVVLPEGYGFTVPGMGAPGETASTVDAANGTTTGIDLMEEAVQMTDLVVRDAGLVPIEA</sequence>
<comment type="caution">
    <text evidence="5">The sequence shown here is derived from an EMBL/GenBank/DDBJ whole genome shotgun (WGS) entry which is preliminary data.</text>
</comment>
<evidence type="ECO:0000256" key="3">
    <source>
        <dbReference type="ARBA" id="ARBA00022729"/>
    </source>
</evidence>
<evidence type="ECO:0000259" key="4">
    <source>
        <dbReference type="Pfam" id="PF17210"/>
    </source>
</evidence>
<dbReference type="InterPro" id="IPR013783">
    <property type="entry name" value="Ig-like_fold"/>
</dbReference>
<dbReference type="InterPro" id="IPR033764">
    <property type="entry name" value="Sdr_B"/>
</dbReference>
<dbReference type="Proteomes" id="UP000035301">
    <property type="component" value="Unassembled WGS sequence"/>
</dbReference>
<keyword evidence="5" id="KW-0176">Collagen</keyword>
<dbReference type="PATRIC" id="fig|1550566.3.peg.798"/>
<dbReference type="Pfam" id="PF17210">
    <property type="entry name" value="SdrD_B"/>
    <property type="match status" value="1"/>
</dbReference>
<name>A0A0H1R215_9EURY</name>
<gene>
    <name evidence="5" type="ORF">SZ63_03725</name>
</gene>